<evidence type="ECO:0000313" key="11">
    <source>
        <dbReference type="EMBL" id="KAG5851263.1"/>
    </source>
</evidence>
<feature type="compositionally biased region" description="Acidic residues" evidence="9">
    <location>
        <begin position="248"/>
        <end position="263"/>
    </location>
</feature>
<dbReference type="FunFam" id="3.30.160.60:FF:000183">
    <property type="entry name" value="E3 ubiquitin-protein ligase ZFP91"/>
    <property type="match status" value="1"/>
</dbReference>
<evidence type="ECO:0000256" key="4">
    <source>
        <dbReference type="ARBA" id="ARBA00022737"/>
    </source>
</evidence>
<comment type="similarity">
    <text evidence="2">Belongs to the krueppel C2H2-type zinc-finger protein family.</text>
</comment>
<evidence type="ECO:0000256" key="9">
    <source>
        <dbReference type="SAM" id="MobiDB-lite"/>
    </source>
</evidence>
<evidence type="ECO:0000256" key="5">
    <source>
        <dbReference type="ARBA" id="ARBA00022771"/>
    </source>
</evidence>
<feature type="compositionally biased region" description="Low complexity" evidence="9">
    <location>
        <begin position="584"/>
        <end position="595"/>
    </location>
</feature>
<keyword evidence="7" id="KW-0539">Nucleus</keyword>
<dbReference type="Proteomes" id="UP001044222">
    <property type="component" value="Unassembled WGS sequence"/>
</dbReference>
<feature type="domain" description="C2H2-type" evidence="10">
    <location>
        <begin position="486"/>
        <end position="513"/>
    </location>
</feature>
<dbReference type="Pfam" id="PF00096">
    <property type="entry name" value="zf-C2H2"/>
    <property type="match status" value="4"/>
</dbReference>
<keyword evidence="3" id="KW-0479">Metal-binding</keyword>
<dbReference type="SUPFAM" id="SSF57667">
    <property type="entry name" value="beta-beta-alpha zinc fingers"/>
    <property type="match status" value="3"/>
</dbReference>
<dbReference type="GO" id="GO:0005634">
    <property type="term" value="C:nucleus"/>
    <property type="evidence" value="ECO:0007669"/>
    <property type="project" value="UniProtKB-SubCell"/>
</dbReference>
<keyword evidence="4" id="KW-0677">Repeat</keyword>
<dbReference type="FunFam" id="3.30.160.60:FF:000511">
    <property type="entry name" value="zinc finger protein 692 isoform X2"/>
    <property type="match status" value="1"/>
</dbReference>
<evidence type="ECO:0000256" key="1">
    <source>
        <dbReference type="ARBA" id="ARBA00004123"/>
    </source>
</evidence>
<feature type="compositionally biased region" description="Basic and acidic residues" evidence="9">
    <location>
        <begin position="134"/>
        <end position="154"/>
    </location>
</feature>
<dbReference type="GO" id="GO:0060255">
    <property type="term" value="P:regulation of macromolecule metabolic process"/>
    <property type="evidence" value="ECO:0007669"/>
    <property type="project" value="UniProtKB-ARBA"/>
</dbReference>
<feature type="compositionally biased region" description="Low complexity" evidence="9">
    <location>
        <begin position="110"/>
        <end position="126"/>
    </location>
</feature>
<reference evidence="11" key="1">
    <citation type="submission" date="2021-01" db="EMBL/GenBank/DDBJ databases">
        <title>A chromosome-scale assembly of European eel, Anguilla anguilla.</title>
        <authorList>
            <person name="Henkel C."/>
            <person name="Jong-Raadsen S.A."/>
            <person name="Dufour S."/>
            <person name="Weltzien F.-A."/>
            <person name="Palstra A.P."/>
            <person name="Pelster B."/>
            <person name="Spaink H.P."/>
            <person name="Van Den Thillart G.E."/>
            <person name="Jansen H."/>
            <person name="Zahm M."/>
            <person name="Klopp C."/>
            <person name="Cedric C."/>
            <person name="Louis A."/>
            <person name="Berthelot C."/>
            <person name="Parey E."/>
            <person name="Roest Crollius H."/>
            <person name="Montfort J."/>
            <person name="Robinson-Rechavi M."/>
            <person name="Bucao C."/>
            <person name="Bouchez O."/>
            <person name="Gislard M."/>
            <person name="Lluch J."/>
            <person name="Milhes M."/>
            <person name="Lampietro C."/>
            <person name="Lopez Roques C."/>
            <person name="Donnadieu C."/>
            <person name="Braasch I."/>
            <person name="Desvignes T."/>
            <person name="Postlethwait J."/>
            <person name="Bobe J."/>
            <person name="Guiguen Y."/>
            <person name="Dirks R."/>
        </authorList>
    </citation>
    <scope>NUCLEOTIDE SEQUENCE</scope>
    <source>
        <strain evidence="11">Tag_6206</strain>
        <tissue evidence="11">Liver</tissue>
    </source>
</reference>
<feature type="region of interest" description="Disordered" evidence="9">
    <location>
        <begin position="197"/>
        <end position="420"/>
    </location>
</feature>
<sequence length="667" mass="74515">MSSPRDAQRRQRRRELDARRSKSRVRLGACLQSWGQLKERLGFALHSELAQHLLESYFSKACVKCSVGRGEAKGAKPVVTSEESLQCLVLQVHCHGQRCPLPPNLQPAGAVEGQAAGAGQAEGEGQSNRRKREEKKGRKDVRLEMRPTEGRGESGEGAESELCLRYACQGGHVLAWCPSRTGREGCRADGGRAEELAVPAGASPSRERGRRRPMEEKRESSKEEACFSGKTRRCSKAGSTEGSQHAEEEQEEEEEEGVQEEETVTGTETGESTTPGSMCVQEVEPEMERDQVTTEFPQSQEDCQLPGEEEREAGSPDVQTDNNYIPSPSRANPGCPSYSGDVTSGKPTREVKKKPYSPHGDSTVIRQKTTRGKQRKAVQPAQARSSPRISRQENKRSTVPKRLGDDDISQISGKRKRKATPRDILPCEFDGCGKIFSSRQYLNHHMKYQHFHQKTFACSHPSCGKSFNFKKHLKEHEKLHSNQRDYICEFCARAFRTSSNLIIHRRIHTGEKPLQCEVCGFTCRQKASLNWHMRKHDAESGYQFPCEICGRRFEKRDNVTAHRSKSHPDHTPAPPLPQTRPPRLRNSLPAPRALGPGLGRPRRPRAQRRPRGPVQRPRRPFYRGDVRPLGHSGLLSGGVALRSVISLRQSGDQRVAVSTVNSATCPE</sequence>
<dbReference type="EMBL" id="JAFIRN010000004">
    <property type="protein sequence ID" value="KAG5851263.1"/>
    <property type="molecule type" value="Genomic_DNA"/>
</dbReference>
<evidence type="ECO:0000256" key="7">
    <source>
        <dbReference type="ARBA" id="ARBA00023242"/>
    </source>
</evidence>
<dbReference type="InterPro" id="IPR036236">
    <property type="entry name" value="Znf_C2H2_sf"/>
</dbReference>
<feature type="compositionally biased region" description="Basic residues" evidence="9">
    <location>
        <begin position="600"/>
        <end position="621"/>
    </location>
</feature>
<dbReference type="GO" id="GO:0080090">
    <property type="term" value="P:regulation of primary metabolic process"/>
    <property type="evidence" value="ECO:0007669"/>
    <property type="project" value="UniProtKB-ARBA"/>
</dbReference>
<keyword evidence="12" id="KW-1185">Reference proteome</keyword>
<name>A0A9D3S1L9_ANGAN</name>
<comment type="subcellular location">
    <subcellularLocation>
        <location evidence="1">Nucleus</location>
    </subcellularLocation>
</comment>
<evidence type="ECO:0000313" key="12">
    <source>
        <dbReference type="Proteomes" id="UP001044222"/>
    </source>
</evidence>
<dbReference type="AlphaFoldDB" id="A0A9D3S1L9"/>
<dbReference type="Gene3D" id="3.30.160.60">
    <property type="entry name" value="Classic Zinc Finger"/>
    <property type="match status" value="5"/>
</dbReference>
<evidence type="ECO:0000256" key="6">
    <source>
        <dbReference type="ARBA" id="ARBA00022833"/>
    </source>
</evidence>
<proteinExistence type="inferred from homology"/>
<organism evidence="11 12">
    <name type="scientific">Anguilla anguilla</name>
    <name type="common">European freshwater eel</name>
    <name type="synonym">Muraena anguilla</name>
    <dbReference type="NCBI Taxonomy" id="7936"/>
    <lineage>
        <taxon>Eukaryota</taxon>
        <taxon>Metazoa</taxon>
        <taxon>Chordata</taxon>
        <taxon>Craniata</taxon>
        <taxon>Vertebrata</taxon>
        <taxon>Euteleostomi</taxon>
        <taxon>Actinopterygii</taxon>
        <taxon>Neopterygii</taxon>
        <taxon>Teleostei</taxon>
        <taxon>Anguilliformes</taxon>
        <taxon>Anguillidae</taxon>
        <taxon>Anguilla</taxon>
    </lineage>
</organism>
<evidence type="ECO:0000256" key="3">
    <source>
        <dbReference type="ARBA" id="ARBA00022723"/>
    </source>
</evidence>
<evidence type="ECO:0000256" key="8">
    <source>
        <dbReference type="PROSITE-ProRule" id="PRU00042"/>
    </source>
</evidence>
<keyword evidence="6" id="KW-0862">Zinc</keyword>
<feature type="region of interest" description="Disordered" evidence="9">
    <location>
        <begin position="558"/>
        <end position="633"/>
    </location>
</feature>
<evidence type="ECO:0000259" key="10">
    <source>
        <dbReference type="PROSITE" id="PS50157"/>
    </source>
</evidence>
<dbReference type="SMART" id="SM00355">
    <property type="entry name" value="ZnF_C2H2"/>
    <property type="match status" value="5"/>
</dbReference>
<dbReference type="InterPro" id="IPR050888">
    <property type="entry name" value="ZnF_C2H2-type_TF"/>
</dbReference>
<dbReference type="PROSITE" id="PS00028">
    <property type="entry name" value="ZINC_FINGER_C2H2_1"/>
    <property type="match status" value="5"/>
</dbReference>
<comment type="caution">
    <text evidence="11">The sequence shown here is derived from an EMBL/GenBank/DDBJ whole genome shotgun (WGS) entry which is preliminary data.</text>
</comment>
<feature type="region of interest" description="Disordered" evidence="9">
    <location>
        <begin position="110"/>
        <end position="156"/>
    </location>
</feature>
<dbReference type="PANTHER" id="PTHR24406">
    <property type="entry name" value="TRANSCRIPTIONAL REPRESSOR CTCFL-RELATED"/>
    <property type="match status" value="1"/>
</dbReference>
<protein>
    <recommendedName>
        <fullName evidence="10">C2H2-type domain-containing protein</fullName>
    </recommendedName>
</protein>
<accession>A0A9D3S1L9</accession>
<dbReference type="InterPro" id="IPR013087">
    <property type="entry name" value="Znf_C2H2_type"/>
</dbReference>
<feature type="compositionally biased region" description="Basic and acidic residues" evidence="9">
    <location>
        <begin position="558"/>
        <end position="570"/>
    </location>
</feature>
<feature type="compositionally biased region" description="Polar residues" evidence="9">
    <location>
        <begin position="317"/>
        <end position="330"/>
    </location>
</feature>
<gene>
    <name evidence="11" type="ORF">ANANG_G00091210</name>
</gene>
<feature type="domain" description="C2H2-type" evidence="10">
    <location>
        <begin position="425"/>
        <end position="455"/>
    </location>
</feature>
<evidence type="ECO:0000256" key="2">
    <source>
        <dbReference type="ARBA" id="ARBA00006991"/>
    </source>
</evidence>
<dbReference type="GO" id="GO:0008270">
    <property type="term" value="F:zinc ion binding"/>
    <property type="evidence" value="ECO:0007669"/>
    <property type="project" value="UniProtKB-KW"/>
</dbReference>
<feature type="domain" description="C2H2-type" evidence="10">
    <location>
        <begin position="544"/>
        <end position="572"/>
    </location>
</feature>
<feature type="domain" description="C2H2-type" evidence="10">
    <location>
        <begin position="456"/>
        <end position="485"/>
    </location>
</feature>
<keyword evidence="5 8" id="KW-0863">Zinc-finger</keyword>
<dbReference type="PROSITE" id="PS50157">
    <property type="entry name" value="ZINC_FINGER_C2H2_2"/>
    <property type="match status" value="5"/>
</dbReference>
<feature type="compositionally biased region" description="Basic and acidic residues" evidence="9">
    <location>
        <begin position="212"/>
        <end position="225"/>
    </location>
</feature>
<feature type="compositionally biased region" description="Pro residues" evidence="9">
    <location>
        <begin position="571"/>
        <end position="580"/>
    </location>
</feature>
<feature type="compositionally biased region" description="Polar residues" evidence="9">
    <location>
        <begin position="293"/>
        <end position="302"/>
    </location>
</feature>
<feature type="domain" description="C2H2-type" evidence="10">
    <location>
        <begin position="514"/>
        <end position="541"/>
    </location>
</feature>
<dbReference type="FunFam" id="3.30.160.60:FF:000598">
    <property type="entry name" value="zinc finger protein 692 isoform X2"/>
    <property type="match status" value="1"/>
</dbReference>
<feature type="region of interest" description="Disordered" evidence="9">
    <location>
        <begin position="1"/>
        <end position="20"/>
    </location>
</feature>